<dbReference type="GO" id="GO:0005634">
    <property type="term" value="C:nucleus"/>
    <property type="evidence" value="ECO:0007669"/>
    <property type="project" value="TreeGrafter"/>
</dbReference>
<protein>
    <recommendedName>
        <fullName evidence="2">ubiquitinyl hydrolase 1</fullName>
        <ecNumber evidence="2">3.4.19.12</ecNumber>
    </recommendedName>
</protein>
<dbReference type="GO" id="GO:0016579">
    <property type="term" value="P:protein deubiquitination"/>
    <property type="evidence" value="ECO:0007669"/>
    <property type="project" value="InterPro"/>
</dbReference>
<dbReference type="InterPro" id="IPR001394">
    <property type="entry name" value="Peptidase_C19_UCH"/>
</dbReference>
<sequence length="847" mass="92205">MSHLSSYPPSGSGPSNYYARSPPPTMMYGTNNAGNGSFPFQYAGPISTHMHPHAPPMNGRGRGSYSHHTSMRGGHNAQSYSPHPVPSFAPIPPQPSHSQPPMPQIHNPIPHHSGPYPPSFSPSYSYPQPPPSGVYPQQWQTQQPLSPLPKQLSMPPPDTAIPGSSHIPQIPNEDPRVDTQSAPPTSPSALPLTPTSPLTNAAQPMSPSSPSIPSQSLPNAPPEWVIWSKRPHDPSNAPGIIFSPSANPPAHIVRNALPIPPPPESPPVISEAALSQPVSLPEEAREENLNDDASDSLHQDSSSSSSHATSTVPSSSATEITDTPTLPGSPVSTNTSVSLSDTPSSAKPLETADPTEANSSVATAETAPSTTVKVSPAPIKKSWASLLQTSPSAGSSTSKNALPTSAVLGFSVPASAQAPVSPSRKPDLIALLTTGPTAKNAPNTSKLTPRGLINTGNMCFANSVLQILLYCPPFFKLFYELSRLVGSGSKILSEAHLTEATMTFLKEFFEDEKEEEKEPGSSTAARGKGKEKMTINDDDWERESFIPTYIYDALKEKKRFDHMRGGHQEDAEEFLGFYLDTLEEELLSILQSITSQKNSGHTLIEEKEEDTPPQDDGWLEVGKKNRFVVTRTIKNTESPITRVFGGKFRSTLRAPGQKDSVIIEDWRAIRLDIQPDHIHTIEDALSYISHPQSVQMSLPTRPGVAVEASQQVLIEALPPILILHIKRFHFDTEFGGVVKVGKQVRFGPELEIGPELMSPTVRKSQAVRYGLFGAVYHHGVSASGGHYTLDVLHPHRYSSFSPNIKPRERWIRIDDELVSDVQNEDVFDAWDRDDARTAYLLFYRRVR</sequence>
<evidence type="ECO:0000259" key="8">
    <source>
        <dbReference type="PROSITE" id="PS50235"/>
    </source>
</evidence>
<dbReference type="CDD" id="cd02257">
    <property type="entry name" value="Peptidase_C19"/>
    <property type="match status" value="1"/>
</dbReference>
<evidence type="ECO:0000256" key="1">
    <source>
        <dbReference type="ARBA" id="ARBA00000707"/>
    </source>
</evidence>
<feature type="compositionally biased region" description="Low complexity" evidence="7">
    <location>
        <begin position="299"/>
        <end position="318"/>
    </location>
</feature>
<dbReference type="OrthoDB" id="429671at2759"/>
<feature type="domain" description="USP" evidence="8">
    <location>
        <begin position="450"/>
        <end position="846"/>
    </location>
</feature>
<feature type="compositionally biased region" description="Pro residues" evidence="7">
    <location>
        <begin position="83"/>
        <end position="103"/>
    </location>
</feature>
<evidence type="ECO:0000256" key="5">
    <source>
        <dbReference type="ARBA" id="ARBA00022801"/>
    </source>
</evidence>
<dbReference type="InterPro" id="IPR028889">
    <property type="entry name" value="USP"/>
</dbReference>
<dbReference type="InterPro" id="IPR050164">
    <property type="entry name" value="Peptidase_C19"/>
</dbReference>
<evidence type="ECO:0000256" key="4">
    <source>
        <dbReference type="ARBA" id="ARBA00022786"/>
    </source>
</evidence>
<dbReference type="InterPro" id="IPR038765">
    <property type="entry name" value="Papain-like_cys_pep_sf"/>
</dbReference>
<dbReference type="Pfam" id="PF00443">
    <property type="entry name" value="UCH"/>
    <property type="match status" value="1"/>
</dbReference>
<evidence type="ECO:0000313" key="9">
    <source>
        <dbReference type="EMBL" id="SJL12223.1"/>
    </source>
</evidence>
<feature type="region of interest" description="Disordered" evidence="7">
    <location>
        <begin position="44"/>
        <end position="375"/>
    </location>
</feature>
<keyword evidence="4" id="KW-0833">Ubl conjugation pathway</keyword>
<dbReference type="GO" id="GO:0006508">
    <property type="term" value="P:proteolysis"/>
    <property type="evidence" value="ECO:0007669"/>
    <property type="project" value="UniProtKB-KW"/>
</dbReference>
<keyword evidence="10" id="KW-1185">Reference proteome</keyword>
<gene>
    <name evidence="9" type="ORF">ARMOST_15645</name>
</gene>
<feature type="compositionally biased region" description="Low complexity" evidence="7">
    <location>
        <begin position="181"/>
        <end position="218"/>
    </location>
</feature>
<evidence type="ECO:0000256" key="2">
    <source>
        <dbReference type="ARBA" id="ARBA00012759"/>
    </source>
</evidence>
<evidence type="ECO:0000256" key="7">
    <source>
        <dbReference type="SAM" id="MobiDB-lite"/>
    </source>
</evidence>
<dbReference type="InterPro" id="IPR018200">
    <property type="entry name" value="USP_CS"/>
</dbReference>
<dbReference type="EMBL" id="FUEG01000016">
    <property type="protein sequence ID" value="SJL12223.1"/>
    <property type="molecule type" value="Genomic_DNA"/>
</dbReference>
<dbReference type="PROSITE" id="PS00972">
    <property type="entry name" value="USP_1"/>
    <property type="match status" value="1"/>
</dbReference>
<name>A0A284RU00_ARMOS</name>
<organism evidence="9 10">
    <name type="scientific">Armillaria ostoyae</name>
    <name type="common">Armillaria root rot fungus</name>
    <dbReference type="NCBI Taxonomy" id="47428"/>
    <lineage>
        <taxon>Eukaryota</taxon>
        <taxon>Fungi</taxon>
        <taxon>Dikarya</taxon>
        <taxon>Basidiomycota</taxon>
        <taxon>Agaricomycotina</taxon>
        <taxon>Agaricomycetes</taxon>
        <taxon>Agaricomycetidae</taxon>
        <taxon>Agaricales</taxon>
        <taxon>Marasmiineae</taxon>
        <taxon>Physalacriaceae</taxon>
        <taxon>Armillaria</taxon>
    </lineage>
</organism>
<dbReference type="PROSITE" id="PS50235">
    <property type="entry name" value="USP_3"/>
    <property type="match status" value="1"/>
</dbReference>
<evidence type="ECO:0000256" key="3">
    <source>
        <dbReference type="ARBA" id="ARBA00022670"/>
    </source>
</evidence>
<evidence type="ECO:0000313" key="10">
    <source>
        <dbReference type="Proteomes" id="UP000219338"/>
    </source>
</evidence>
<dbReference type="STRING" id="47428.A0A284RU00"/>
<comment type="catalytic activity">
    <reaction evidence="1">
        <text>Thiol-dependent hydrolysis of ester, thioester, amide, peptide and isopeptide bonds formed by the C-terminal Gly of ubiquitin (a 76-residue protein attached to proteins as an intracellular targeting signal).</text>
        <dbReference type="EC" id="3.4.19.12"/>
    </reaction>
</comment>
<dbReference type="OMA" id="AMIMFMK"/>
<dbReference type="GO" id="GO:0004843">
    <property type="term" value="F:cysteine-type deubiquitinase activity"/>
    <property type="evidence" value="ECO:0007669"/>
    <property type="project" value="UniProtKB-EC"/>
</dbReference>
<dbReference type="SUPFAM" id="SSF54001">
    <property type="entry name" value="Cysteine proteinases"/>
    <property type="match status" value="1"/>
</dbReference>
<dbReference type="Proteomes" id="UP000219338">
    <property type="component" value="Unassembled WGS sequence"/>
</dbReference>
<dbReference type="EC" id="3.4.19.12" evidence="2"/>
<dbReference type="AlphaFoldDB" id="A0A284RU00"/>
<dbReference type="PANTHER" id="PTHR24006">
    <property type="entry name" value="UBIQUITIN CARBOXYL-TERMINAL HYDROLASE"/>
    <property type="match status" value="1"/>
</dbReference>
<keyword evidence="6" id="KW-0788">Thiol protease</keyword>
<feature type="compositionally biased region" description="Polar residues" evidence="7">
    <location>
        <begin position="356"/>
        <end position="373"/>
    </location>
</feature>
<feature type="compositionally biased region" description="Low complexity" evidence="7">
    <location>
        <begin position="104"/>
        <end position="114"/>
    </location>
</feature>
<accession>A0A284RU00</accession>
<dbReference type="Gene3D" id="3.90.70.10">
    <property type="entry name" value="Cysteine proteinases"/>
    <property type="match status" value="1"/>
</dbReference>
<evidence type="ECO:0000256" key="6">
    <source>
        <dbReference type="ARBA" id="ARBA00022807"/>
    </source>
</evidence>
<proteinExistence type="predicted"/>
<feature type="region of interest" description="Disordered" evidence="7">
    <location>
        <begin position="511"/>
        <end position="533"/>
    </location>
</feature>
<keyword evidence="5" id="KW-0378">Hydrolase</keyword>
<keyword evidence="3" id="KW-0645">Protease</keyword>
<feature type="compositionally biased region" description="Polar residues" evidence="7">
    <location>
        <begin position="319"/>
        <end position="345"/>
    </location>
</feature>
<dbReference type="GO" id="GO:0005829">
    <property type="term" value="C:cytosol"/>
    <property type="evidence" value="ECO:0007669"/>
    <property type="project" value="TreeGrafter"/>
</dbReference>
<reference evidence="10" key="1">
    <citation type="journal article" date="2017" name="Nat. Ecol. Evol.">
        <title>Genome expansion and lineage-specific genetic innovations in the forest pathogenic fungi Armillaria.</title>
        <authorList>
            <person name="Sipos G."/>
            <person name="Prasanna A.N."/>
            <person name="Walter M.C."/>
            <person name="O'Connor E."/>
            <person name="Balint B."/>
            <person name="Krizsan K."/>
            <person name="Kiss B."/>
            <person name="Hess J."/>
            <person name="Varga T."/>
            <person name="Slot J."/>
            <person name="Riley R."/>
            <person name="Boka B."/>
            <person name="Rigling D."/>
            <person name="Barry K."/>
            <person name="Lee J."/>
            <person name="Mihaltcheva S."/>
            <person name="LaButti K."/>
            <person name="Lipzen A."/>
            <person name="Waldron R."/>
            <person name="Moloney N.M."/>
            <person name="Sperisen C."/>
            <person name="Kredics L."/>
            <person name="Vagvoelgyi C."/>
            <person name="Patrignani A."/>
            <person name="Fitzpatrick D."/>
            <person name="Nagy I."/>
            <person name="Doyle S."/>
            <person name="Anderson J.B."/>
            <person name="Grigoriev I.V."/>
            <person name="Gueldener U."/>
            <person name="Muensterkoetter M."/>
            <person name="Nagy L.G."/>
        </authorList>
    </citation>
    <scope>NUCLEOTIDE SEQUENCE [LARGE SCALE GENOMIC DNA]</scope>
    <source>
        <strain evidence="10">C18/9</strain>
    </source>
</reference>
<dbReference type="PANTHER" id="PTHR24006:SF687">
    <property type="entry name" value="UBIQUITIN CARBOXYL-TERMINAL HYDROLASE 10"/>
    <property type="match status" value="1"/>
</dbReference>